<dbReference type="Pfam" id="PF14608">
    <property type="entry name" value="zf-CCCH_2"/>
    <property type="match status" value="3"/>
</dbReference>
<evidence type="ECO:0000256" key="11">
    <source>
        <dbReference type="RuleBase" id="RU369008"/>
    </source>
</evidence>
<dbReference type="STRING" id="684364.F4P3G1"/>
<dbReference type="GeneID" id="18241567"/>
<dbReference type="Pfam" id="PF00642">
    <property type="entry name" value="zf-CCCH"/>
    <property type="match status" value="1"/>
</dbReference>
<keyword evidence="9 11" id="KW-0539">Nucleus</keyword>
<gene>
    <name evidence="13" type="ORF">BATDEDRAFT_5960</name>
</gene>
<evidence type="ECO:0000256" key="4">
    <source>
        <dbReference type="ARBA" id="ARBA00022723"/>
    </source>
</evidence>
<feature type="domain" description="C3H1-type" evidence="12">
    <location>
        <begin position="73"/>
        <end position="100"/>
    </location>
</feature>
<feature type="non-terminal residue" evidence="13">
    <location>
        <position position="1"/>
    </location>
</feature>
<keyword evidence="8 11" id="KW-0694">RNA-binding</keyword>
<keyword evidence="7 10" id="KW-0862">Zinc</keyword>
<feature type="zinc finger region" description="C3H1-type" evidence="10">
    <location>
        <begin position="18"/>
        <end position="45"/>
    </location>
</feature>
<dbReference type="GO" id="GO:0003723">
    <property type="term" value="F:RNA binding"/>
    <property type="evidence" value="ECO:0007669"/>
    <property type="project" value="UniProtKB-UniRule"/>
</dbReference>
<dbReference type="InterPro" id="IPR036855">
    <property type="entry name" value="Znf_CCCH_sf"/>
</dbReference>
<evidence type="ECO:0000313" key="13">
    <source>
        <dbReference type="EMBL" id="EGF80201.1"/>
    </source>
</evidence>
<keyword evidence="14" id="KW-1185">Reference proteome</keyword>
<feature type="domain" description="C3H1-type" evidence="12">
    <location>
        <begin position="46"/>
        <end position="72"/>
    </location>
</feature>
<keyword evidence="4 10" id="KW-0479">Metal-binding</keyword>
<evidence type="ECO:0000256" key="1">
    <source>
        <dbReference type="ARBA" id="ARBA00004123"/>
    </source>
</evidence>
<evidence type="ECO:0000256" key="9">
    <source>
        <dbReference type="ARBA" id="ARBA00023242"/>
    </source>
</evidence>
<dbReference type="InterPro" id="IPR045348">
    <property type="entry name" value="CPSF4/Yth1"/>
</dbReference>
<feature type="domain" description="C3H1-type" evidence="12">
    <location>
        <begin position="101"/>
        <end position="128"/>
    </location>
</feature>
<dbReference type="PANTHER" id="PTHR23102:SF24">
    <property type="entry name" value="CLEAVAGE AND POLYADENYLATION SPECIFICITY FACTOR SUBUNIT 4"/>
    <property type="match status" value="1"/>
</dbReference>
<evidence type="ECO:0000256" key="3">
    <source>
        <dbReference type="ARBA" id="ARBA00022664"/>
    </source>
</evidence>
<dbReference type="Gene3D" id="4.10.1000.10">
    <property type="entry name" value="Zinc finger, CCCH-type"/>
    <property type="match status" value="3"/>
</dbReference>
<feature type="non-terminal residue" evidence="13">
    <location>
        <position position="147"/>
    </location>
</feature>
<dbReference type="OrthoDB" id="1914176at2759"/>
<dbReference type="GO" id="GO:0005634">
    <property type="term" value="C:nucleus"/>
    <property type="evidence" value="ECO:0007669"/>
    <property type="project" value="UniProtKB-SubCell"/>
</dbReference>
<evidence type="ECO:0000313" key="14">
    <source>
        <dbReference type="Proteomes" id="UP000007241"/>
    </source>
</evidence>
<feature type="domain" description="C3H1-type" evidence="12">
    <location>
        <begin position="18"/>
        <end position="45"/>
    </location>
</feature>
<protein>
    <recommendedName>
        <fullName evidence="11">mRNA 3'-end-processing protein</fullName>
    </recommendedName>
</protein>
<comment type="similarity">
    <text evidence="2 11">Belongs to the CPSF4/YTH1 family.</text>
</comment>
<comment type="function">
    <text evidence="11">Component of the cleavage factor I (CF I) involved in pre-mRNA 3'-end processing.</text>
</comment>
<evidence type="ECO:0000256" key="2">
    <source>
        <dbReference type="ARBA" id="ARBA00008907"/>
    </source>
</evidence>
<evidence type="ECO:0000256" key="5">
    <source>
        <dbReference type="ARBA" id="ARBA00022737"/>
    </source>
</evidence>
<evidence type="ECO:0000256" key="6">
    <source>
        <dbReference type="ARBA" id="ARBA00022771"/>
    </source>
</evidence>
<proteinExistence type="inferred from homology"/>
<feature type="domain" description="C3H1-type" evidence="12">
    <location>
        <begin position="130"/>
        <end position="147"/>
    </location>
</feature>
<dbReference type="GO" id="GO:0031124">
    <property type="term" value="P:mRNA 3'-end processing"/>
    <property type="evidence" value="ECO:0007669"/>
    <property type="project" value="UniProtKB-UniRule"/>
</dbReference>
<dbReference type="PANTHER" id="PTHR23102">
    <property type="entry name" value="CLEAVAGE AND POLYADENYLATION SPECIFICITY FACTOR SUBUNIT 4-RELATED"/>
    <property type="match status" value="1"/>
</dbReference>
<dbReference type="GO" id="GO:0008270">
    <property type="term" value="F:zinc ion binding"/>
    <property type="evidence" value="ECO:0007669"/>
    <property type="project" value="UniProtKB-KW"/>
</dbReference>
<accession>F4P3G1</accession>
<keyword evidence="3 11" id="KW-0507">mRNA processing</keyword>
<name>F4P3G1_BATDJ</name>
<dbReference type="OMA" id="SLVCKHY"/>
<dbReference type="AlphaFoldDB" id="F4P3G1"/>
<dbReference type="HOGENOM" id="CLU_024513_2_0_1"/>
<dbReference type="InParanoid" id="F4P3G1"/>
<dbReference type="RefSeq" id="XP_006678829.1">
    <property type="nucleotide sequence ID" value="XM_006678766.1"/>
</dbReference>
<keyword evidence="6 10" id="KW-0863">Zinc-finger</keyword>
<evidence type="ECO:0000256" key="8">
    <source>
        <dbReference type="ARBA" id="ARBA00022884"/>
    </source>
</evidence>
<evidence type="ECO:0000256" key="7">
    <source>
        <dbReference type="ARBA" id="ARBA00022833"/>
    </source>
</evidence>
<dbReference type="Proteomes" id="UP000007241">
    <property type="component" value="Unassembled WGS sequence"/>
</dbReference>
<feature type="zinc finger region" description="C3H1-type" evidence="10">
    <location>
        <begin position="73"/>
        <end position="100"/>
    </location>
</feature>
<evidence type="ECO:0000259" key="12">
    <source>
        <dbReference type="PROSITE" id="PS50103"/>
    </source>
</evidence>
<dbReference type="InterPro" id="IPR000571">
    <property type="entry name" value="Znf_CCCH"/>
</dbReference>
<dbReference type="EMBL" id="GL882884">
    <property type="protein sequence ID" value="EGF80201.1"/>
    <property type="molecule type" value="Genomic_DNA"/>
</dbReference>
<evidence type="ECO:0000256" key="10">
    <source>
        <dbReference type="PROSITE-ProRule" id="PRU00723"/>
    </source>
</evidence>
<feature type="zinc finger region" description="C3H1-type" evidence="10">
    <location>
        <begin position="46"/>
        <end position="72"/>
    </location>
</feature>
<comment type="subcellular location">
    <subcellularLocation>
        <location evidence="1 11">Nucleus</location>
    </subcellularLocation>
</comment>
<reference evidence="13 14" key="1">
    <citation type="submission" date="2009-12" db="EMBL/GenBank/DDBJ databases">
        <title>The draft genome of Batrachochytrium dendrobatidis.</title>
        <authorList>
            <consortium name="US DOE Joint Genome Institute (JGI-PGF)"/>
            <person name="Kuo A."/>
            <person name="Salamov A."/>
            <person name="Schmutz J."/>
            <person name="Lucas S."/>
            <person name="Pitluck S."/>
            <person name="Rosenblum E."/>
            <person name="Stajich J."/>
            <person name="Eisen M."/>
            <person name="Grigoriev I.V."/>
        </authorList>
    </citation>
    <scope>NUCLEOTIDE SEQUENCE [LARGE SCALE GENOMIC DNA]</scope>
    <source>
        <strain evidence="14">JAM81 / FGSC 10211</strain>
    </source>
</reference>
<dbReference type="SMART" id="SM00356">
    <property type="entry name" value="ZnF_C3H1"/>
    <property type="match status" value="5"/>
</dbReference>
<keyword evidence="5 11" id="KW-0677">Repeat</keyword>
<organism evidence="13 14">
    <name type="scientific">Batrachochytrium dendrobatidis (strain JAM81 / FGSC 10211)</name>
    <name type="common">Frog chytrid fungus</name>
    <dbReference type="NCBI Taxonomy" id="684364"/>
    <lineage>
        <taxon>Eukaryota</taxon>
        <taxon>Fungi</taxon>
        <taxon>Fungi incertae sedis</taxon>
        <taxon>Chytridiomycota</taxon>
        <taxon>Chytridiomycota incertae sedis</taxon>
        <taxon>Chytridiomycetes</taxon>
        <taxon>Rhizophydiales</taxon>
        <taxon>Rhizophydiales incertae sedis</taxon>
        <taxon>Batrachochytrium</taxon>
    </lineage>
</organism>
<dbReference type="PROSITE" id="PS50103">
    <property type="entry name" value="ZF_C3H1"/>
    <property type="match status" value="5"/>
</dbReference>
<feature type="zinc finger region" description="C3H1-type" evidence="10">
    <location>
        <begin position="130"/>
        <end position="147"/>
    </location>
</feature>
<dbReference type="SUPFAM" id="SSF90229">
    <property type="entry name" value="CCCH zinc finger"/>
    <property type="match status" value="2"/>
</dbReference>
<feature type="zinc finger region" description="C3H1-type" evidence="10">
    <location>
        <begin position="101"/>
        <end position="128"/>
    </location>
</feature>
<dbReference type="FunFam" id="4.10.1000.10:FF:000012">
    <property type="entry name" value="cleavage and polyadenylation specificity factor subunit 4"/>
    <property type="match status" value="1"/>
</dbReference>
<sequence>FNFEPYITQTLGILLVKPPIKPICTHFIRGACRQGSSCPFQHPQKMRAVVCKHWLRGLCKKGEVCEFLHEYNMKRMPECWFFAKLGECTNPECQYLHIDPDSKIRECPWYARGFCKHGAECRHKHTRKAACQNYLTGFCPNGESCQF</sequence>